<evidence type="ECO:0000313" key="2">
    <source>
        <dbReference type="Proteomes" id="UP000076532"/>
    </source>
</evidence>
<evidence type="ECO:0000313" key="1">
    <source>
        <dbReference type="EMBL" id="KZP08649.1"/>
    </source>
</evidence>
<keyword evidence="2" id="KW-1185">Reference proteome</keyword>
<evidence type="ECO:0008006" key="3">
    <source>
        <dbReference type="Google" id="ProtNLM"/>
    </source>
</evidence>
<accession>A0A165XKZ8</accession>
<organism evidence="1 2">
    <name type="scientific">Athelia psychrophila</name>
    <dbReference type="NCBI Taxonomy" id="1759441"/>
    <lineage>
        <taxon>Eukaryota</taxon>
        <taxon>Fungi</taxon>
        <taxon>Dikarya</taxon>
        <taxon>Basidiomycota</taxon>
        <taxon>Agaricomycotina</taxon>
        <taxon>Agaricomycetes</taxon>
        <taxon>Agaricomycetidae</taxon>
        <taxon>Atheliales</taxon>
        <taxon>Atheliaceae</taxon>
        <taxon>Athelia</taxon>
    </lineage>
</organism>
<proteinExistence type="predicted"/>
<protein>
    <recommendedName>
        <fullName evidence="3">BTB domain-containing protein</fullName>
    </recommendedName>
</protein>
<reference evidence="1 2" key="1">
    <citation type="journal article" date="2016" name="Mol. Biol. Evol.">
        <title>Comparative Genomics of Early-Diverging Mushroom-Forming Fungi Provides Insights into the Origins of Lignocellulose Decay Capabilities.</title>
        <authorList>
            <person name="Nagy L.G."/>
            <person name="Riley R."/>
            <person name="Tritt A."/>
            <person name="Adam C."/>
            <person name="Daum C."/>
            <person name="Floudas D."/>
            <person name="Sun H."/>
            <person name="Yadav J.S."/>
            <person name="Pangilinan J."/>
            <person name="Larsson K.H."/>
            <person name="Matsuura K."/>
            <person name="Barry K."/>
            <person name="Labutti K."/>
            <person name="Kuo R."/>
            <person name="Ohm R.A."/>
            <person name="Bhattacharya S.S."/>
            <person name="Shirouzu T."/>
            <person name="Yoshinaga Y."/>
            <person name="Martin F.M."/>
            <person name="Grigoriev I.V."/>
            <person name="Hibbett D.S."/>
        </authorList>
    </citation>
    <scope>NUCLEOTIDE SEQUENCE [LARGE SCALE GENOMIC DNA]</scope>
    <source>
        <strain evidence="1 2">CBS 109695</strain>
    </source>
</reference>
<dbReference type="EMBL" id="KV417717">
    <property type="protein sequence ID" value="KZP08649.1"/>
    <property type="molecule type" value="Genomic_DNA"/>
</dbReference>
<dbReference type="AlphaFoldDB" id="A0A165XKZ8"/>
<sequence length="380" mass="41882">MTREDWEKLQDLEQRPRELASACNAPTAIEKHARFFLPAENIFFLVSNTLYSVPRTPFERHSSAFAGKGLTEDNPFILTDVEVAHFDHFLAIVYPSEYGIYTTTTVDEWTAILHIAVRWGFGSIRTLSIKHLTPIATDIDKIVLGRQYAIDEWLADAFLAVCMREQSLTEEEGTRLKVADIIKISSIRQRFGLGLRPTAVLPPSIGDVRTCFDLLQFVSLPTGSERVAPGPAIVRDPDVVPHLAPSEQHAISSTDFGEGQSGLGLDPNLNQSDLTPLTTGIGTTVPPEPTPSEGVLSAENAREIAALKRAKDIDITARALCTFIRPSKNALLENADAVEQTKLRAVADVMLAELKNTVPLRKQKVLDFITSYKAENSALH</sequence>
<dbReference type="Proteomes" id="UP000076532">
    <property type="component" value="Unassembled WGS sequence"/>
</dbReference>
<dbReference type="OrthoDB" id="2367075at2759"/>
<name>A0A165XKZ8_9AGAM</name>
<gene>
    <name evidence="1" type="ORF">FIBSPDRAFT_874402</name>
</gene>